<dbReference type="Proteomes" id="UP001164929">
    <property type="component" value="Chromosome 1"/>
</dbReference>
<accession>A0AAD6WJ26</accession>
<evidence type="ECO:0000313" key="3">
    <source>
        <dbReference type="Proteomes" id="UP001164929"/>
    </source>
</evidence>
<proteinExistence type="predicted"/>
<keyword evidence="3" id="KW-1185">Reference proteome</keyword>
<dbReference type="EMBL" id="JAQIZT010000001">
    <property type="protein sequence ID" value="KAJ7014615.1"/>
    <property type="molecule type" value="Genomic_DNA"/>
</dbReference>
<gene>
    <name evidence="2" type="ORF">NC653_004048</name>
</gene>
<organism evidence="2 3">
    <name type="scientific">Populus alba x Populus x berolinensis</name>
    <dbReference type="NCBI Taxonomy" id="444605"/>
    <lineage>
        <taxon>Eukaryota</taxon>
        <taxon>Viridiplantae</taxon>
        <taxon>Streptophyta</taxon>
        <taxon>Embryophyta</taxon>
        <taxon>Tracheophyta</taxon>
        <taxon>Spermatophyta</taxon>
        <taxon>Magnoliopsida</taxon>
        <taxon>eudicotyledons</taxon>
        <taxon>Gunneridae</taxon>
        <taxon>Pentapetalae</taxon>
        <taxon>rosids</taxon>
        <taxon>fabids</taxon>
        <taxon>Malpighiales</taxon>
        <taxon>Salicaceae</taxon>
        <taxon>Saliceae</taxon>
        <taxon>Populus</taxon>
    </lineage>
</organism>
<keyword evidence="1" id="KW-1133">Transmembrane helix</keyword>
<keyword evidence="1" id="KW-0472">Membrane</keyword>
<feature type="transmembrane region" description="Helical" evidence="1">
    <location>
        <begin position="6"/>
        <end position="24"/>
    </location>
</feature>
<feature type="transmembrane region" description="Helical" evidence="1">
    <location>
        <begin position="59"/>
        <end position="79"/>
    </location>
</feature>
<reference evidence="2 3" key="1">
    <citation type="journal article" date="2023" name="Mol. Ecol. Resour.">
        <title>Chromosome-level genome assembly of a triploid poplar Populus alba 'Berolinensis'.</title>
        <authorList>
            <person name="Chen S."/>
            <person name="Yu Y."/>
            <person name="Wang X."/>
            <person name="Wang S."/>
            <person name="Zhang T."/>
            <person name="Zhou Y."/>
            <person name="He R."/>
            <person name="Meng N."/>
            <person name="Wang Y."/>
            <person name="Liu W."/>
            <person name="Liu Z."/>
            <person name="Liu J."/>
            <person name="Guo Q."/>
            <person name="Huang H."/>
            <person name="Sederoff R.R."/>
            <person name="Wang G."/>
            <person name="Qu G."/>
            <person name="Chen S."/>
        </authorList>
    </citation>
    <scope>NUCLEOTIDE SEQUENCE [LARGE SCALE GENOMIC DNA]</scope>
    <source>
        <strain evidence="2">SC-2020</strain>
    </source>
</reference>
<keyword evidence="1" id="KW-0812">Transmembrane</keyword>
<evidence type="ECO:0000313" key="2">
    <source>
        <dbReference type="EMBL" id="KAJ7014615.1"/>
    </source>
</evidence>
<name>A0AAD6WJ26_9ROSI</name>
<sequence>MPFLLFCLFPVCVFLCLWSMYFFAHQLLDSFFIFLYCLSYWLLHHQFSFFSLFPLPLLLIFFSLFSYASIINLCGSFIFSRFVELF</sequence>
<dbReference type="AlphaFoldDB" id="A0AAD6WJ26"/>
<protein>
    <submittedName>
        <fullName evidence="2">Uncharacterized protein</fullName>
    </submittedName>
</protein>
<evidence type="ECO:0000256" key="1">
    <source>
        <dbReference type="SAM" id="Phobius"/>
    </source>
</evidence>
<comment type="caution">
    <text evidence="2">The sequence shown here is derived from an EMBL/GenBank/DDBJ whole genome shotgun (WGS) entry which is preliminary data.</text>
</comment>